<dbReference type="InterPro" id="IPR006143">
    <property type="entry name" value="RND_pump_MFP"/>
</dbReference>
<dbReference type="SUPFAM" id="SSF111369">
    <property type="entry name" value="HlyD-like secretion proteins"/>
    <property type="match status" value="1"/>
</dbReference>
<dbReference type="Pfam" id="PF25954">
    <property type="entry name" value="Beta-barrel_RND_2"/>
    <property type="match status" value="1"/>
</dbReference>
<evidence type="ECO:0000256" key="1">
    <source>
        <dbReference type="ARBA" id="ARBA00009477"/>
    </source>
</evidence>
<evidence type="ECO:0000313" key="6">
    <source>
        <dbReference type="Proteomes" id="UP000316993"/>
    </source>
</evidence>
<feature type="domain" description="CusB-like beta-barrel" evidence="4">
    <location>
        <begin position="214"/>
        <end position="268"/>
    </location>
</feature>
<dbReference type="InterPro" id="IPR058625">
    <property type="entry name" value="MdtA-like_BSH"/>
</dbReference>
<dbReference type="NCBIfam" id="TIGR01730">
    <property type="entry name" value="RND_mfp"/>
    <property type="match status" value="1"/>
</dbReference>
<keyword evidence="2" id="KW-0175">Coiled coil</keyword>
<reference evidence="5 6" key="1">
    <citation type="submission" date="2019-06" db="EMBL/GenBank/DDBJ databases">
        <title>Genomic Encyclopedia of Archaeal and Bacterial Type Strains, Phase II (KMG-II): from individual species to whole genera.</title>
        <authorList>
            <person name="Goeker M."/>
        </authorList>
    </citation>
    <scope>NUCLEOTIDE SEQUENCE [LARGE SCALE GENOMIC DNA]</scope>
    <source>
        <strain evidence="5 6">DSM 7270</strain>
    </source>
</reference>
<proteinExistence type="inferred from homology"/>
<protein>
    <submittedName>
        <fullName evidence="5">RND family efflux transporter MFP subunit</fullName>
    </submittedName>
</protein>
<evidence type="ECO:0000313" key="5">
    <source>
        <dbReference type="EMBL" id="TQN07328.1"/>
    </source>
</evidence>
<organism evidence="5 6">
    <name type="scientific">Acidovorax temperans</name>
    <dbReference type="NCBI Taxonomy" id="80878"/>
    <lineage>
        <taxon>Bacteria</taxon>
        <taxon>Pseudomonadati</taxon>
        <taxon>Pseudomonadota</taxon>
        <taxon>Betaproteobacteria</taxon>
        <taxon>Burkholderiales</taxon>
        <taxon>Comamonadaceae</taxon>
        <taxon>Acidovorax</taxon>
    </lineage>
</organism>
<comment type="caution">
    <text evidence="5">The sequence shown here is derived from an EMBL/GenBank/DDBJ whole genome shotgun (WGS) entry which is preliminary data.</text>
</comment>
<dbReference type="AlphaFoldDB" id="A0A543LJ09"/>
<dbReference type="PANTHER" id="PTHR30469">
    <property type="entry name" value="MULTIDRUG RESISTANCE PROTEIN MDTA"/>
    <property type="match status" value="1"/>
</dbReference>
<feature type="domain" description="Multidrug resistance protein MdtA-like barrel-sandwich hybrid" evidence="3">
    <location>
        <begin position="71"/>
        <end position="202"/>
    </location>
</feature>
<evidence type="ECO:0000259" key="3">
    <source>
        <dbReference type="Pfam" id="PF25917"/>
    </source>
</evidence>
<comment type="similarity">
    <text evidence="1">Belongs to the membrane fusion protein (MFP) (TC 8.A.1) family.</text>
</comment>
<dbReference type="Gene3D" id="2.40.30.170">
    <property type="match status" value="1"/>
</dbReference>
<dbReference type="PROSITE" id="PS51257">
    <property type="entry name" value="PROKAR_LIPOPROTEIN"/>
    <property type="match status" value="1"/>
</dbReference>
<sequence length="393" mass="40670">MRTPSASRPFHGFHRYLTLLGAVALMTACSRPAPPQEPVRAVKLMTVGVGALESQLEYAGEVRARVESRLGFRVGGKIVQRQAELGQRVKAGDVLAQLDPKDYQLAAEAARAQLAAATTQRDLAAADYKRYAALKDQNFISGAELERRDTALKAAQATLDQAQAQLASQGNQAAYTRLVADAAGVVTGIDAEPGQVVAAGAPVVRIAQDGARDVVFAVPEDKVAAMAPGQEVAVRGWANGKTLTGKVREVAASADAATRTFQVKVAIDRAEAPALGSTVYVTPKALSHAGTPAIKLPTTALRQEGQSTAVWVYDPATSTVKSQVIQIATADGNDAVVASGLTPGMQVVATGVHVLSPGQKVTVYQPKTAVAPVNQAPAATDSVASGASQPAAK</sequence>
<dbReference type="Proteomes" id="UP000316993">
    <property type="component" value="Unassembled WGS sequence"/>
</dbReference>
<evidence type="ECO:0000259" key="4">
    <source>
        <dbReference type="Pfam" id="PF25954"/>
    </source>
</evidence>
<dbReference type="RefSeq" id="WP_142081142.1">
    <property type="nucleotide sequence ID" value="NZ_VFPV01000001.1"/>
</dbReference>
<dbReference type="InterPro" id="IPR058792">
    <property type="entry name" value="Beta-barrel_RND_2"/>
</dbReference>
<feature type="coiled-coil region" evidence="2">
    <location>
        <begin position="145"/>
        <end position="172"/>
    </location>
</feature>
<name>A0A543LJ09_9BURK</name>
<dbReference type="Gene3D" id="2.40.50.100">
    <property type="match status" value="1"/>
</dbReference>
<dbReference type="GO" id="GO:0015562">
    <property type="term" value="F:efflux transmembrane transporter activity"/>
    <property type="evidence" value="ECO:0007669"/>
    <property type="project" value="TreeGrafter"/>
</dbReference>
<dbReference type="PANTHER" id="PTHR30469:SF15">
    <property type="entry name" value="HLYD FAMILY OF SECRETION PROTEINS"/>
    <property type="match status" value="1"/>
</dbReference>
<gene>
    <name evidence="5" type="ORF">BDD18_0439</name>
</gene>
<dbReference type="Pfam" id="PF25917">
    <property type="entry name" value="BSH_RND"/>
    <property type="match status" value="1"/>
</dbReference>
<evidence type="ECO:0000256" key="2">
    <source>
        <dbReference type="SAM" id="Coils"/>
    </source>
</evidence>
<dbReference type="GO" id="GO:1990281">
    <property type="term" value="C:efflux pump complex"/>
    <property type="evidence" value="ECO:0007669"/>
    <property type="project" value="TreeGrafter"/>
</dbReference>
<dbReference type="Gene3D" id="2.40.420.20">
    <property type="match status" value="1"/>
</dbReference>
<dbReference type="Gene3D" id="1.10.287.470">
    <property type="entry name" value="Helix hairpin bin"/>
    <property type="match status" value="1"/>
</dbReference>
<accession>A0A543LJ09</accession>
<dbReference type="EMBL" id="VFPV01000001">
    <property type="protein sequence ID" value="TQN07328.1"/>
    <property type="molecule type" value="Genomic_DNA"/>
</dbReference>